<feature type="transmembrane region" description="Helical" evidence="7">
    <location>
        <begin position="306"/>
        <end position="324"/>
    </location>
</feature>
<dbReference type="PROSITE" id="PS50850">
    <property type="entry name" value="MFS"/>
    <property type="match status" value="1"/>
</dbReference>
<feature type="transmembrane region" description="Helical" evidence="7">
    <location>
        <begin position="158"/>
        <end position="180"/>
    </location>
</feature>
<reference evidence="9 10" key="1">
    <citation type="submission" date="2021-03" db="EMBL/GenBank/DDBJ databases">
        <title>Antimicrobial resistance genes in bacteria isolated from Japanese honey, and their potential for conferring macrolide and lincosamide resistance in the American foulbrood pathogen Paenibacillus larvae.</title>
        <authorList>
            <person name="Okamoto M."/>
            <person name="Kumagai M."/>
            <person name="Kanamori H."/>
            <person name="Takamatsu D."/>
        </authorList>
    </citation>
    <scope>NUCLEOTIDE SEQUENCE [LARGE SCALE GENOMIC DNA]</scope>
    <source>
        <strain evidence="9 10">J21TS7</strain>
    </source>
</reference>
<feature type="transmembrane region" description="Helical" evidence="7">
    <location>
        <begin position="186"/>
        <end position="209"/>
    </location>
</feature>
<comment type="subcellular location">
    <subcellularLocation>
        <location evidence="1">Cell membrane</location>
        <topology evidence="1">Multi-pass membrane protein</topology>
    </subcellularLocation>
</comment>
<keyword evidence="3" id="KW-1003">Cell membrane</keyword>
<dbReference type="EMBL" id="BORU01000001">
    <property type="protein sequence ID" value="GIO52538.1"/>
    <property type="molecule type" value="Genomic_DNA"/>
</dbReference>
<feature type="domain" description="Major facilitator superfamily (MFS) profile" evidence="8">
    <location>
        <begin position="30"/>
        <end position="419"/>
    </location>
</feature>
<feature type="transmembrane region" description="Helical" evidence="7">
    <location>
        <begin position="33"/>
        <end position="58"/>
    </location>
</feature>
<sequence length="427" mass="46061">MESETHMMKSKPGRESKNMFASSKLLHHPWIRIVLISNLLTQTGIWIRNFAVLLYVVNKTGGDAFAVSMISVAEYAPMLVFALIGGVFADRWPPRRTLIWCDALAAVSIWIVLAAMKSGAWEAVFFPTLISAVLSQLSQPSGMRLFQERAAADLIQPAMSVFQTMFAVFMVLGPVLGTWVYQTFGIGVSMGLTGTVFLLSAAVLGWIPADFKAEGGGRRQGTSVFREMRDGIRYVTSNRVLGRLSLCFAAVGLGIGLISPLSVFIVTDKLGLPADHLKWLSIPYGAGEIAGGIAAFALAGRMAPQTLLMLGLIVNAAGIAVTGWSGMLWLTMLAQFVIALLQPAIFIGNQTLVMQHTEPEYIGRVSGIRTPLMTGAMLLMMSLSGVLAGRLPLGIIYSLAGLCLLIGLLIVLPLYRQRESALASRPE</sequence>
<evidence type="ECO:0000256" key="1">
    <source>
        <dbReference type="ARBA" id="ARBA00004651"/>
    </source>
</evidence>
<feature type="transmembrane region" description="Helical" evidence="7">
    <location>
        <begin position="246"/>
        <end position="267"/>
    </location>
</feature>
<dbReference type="Pfam" id="PF07690">
    <property type="entry name" value="MFS_1"/>
    <property type="match status" value="1"/>
</dbReference>
<evidence type="ECO:0000256" key="5">
    <source>
        <dbReference type="ARBA" id="ARBA00022989"/>
    </source>
</evidence>
<feature type="transmembrane region" description="Helical" evidence="7">
    <location>
        <begin position="97"/>
        <end position="113"/>
    </location>
</feature>
<feature type="transmembrane region" description="Helical" evidence="7">
    <location>
        <begin position="119"/>
        <end position="137"/>
    </location>
</feature>
<feature type="transmembrane region" description="Helical" evidence="7">
    <location>
        <begin position="370"/>
        <end position="389"/>
    </location>
</feature>
<dbReference type="InterPro" id="IPR036259">
    <property type="entry name" value="MFS_trans_sf"/>
</dbReference>
<evidence type="ECO:0000256" key="4">
    <source>
        <dbReference type="ARBA" id="ARBA00022692"/>
    </source>
</evidence>
<feature type="transmembrane region" description="Helical" evidence="7">
    <location>
        <begin position="330"/>
        <end position="349"/>
    </location>
</feature>
<dbReference type="InterPro" id="IPR020846">
    <property type="entry name" value="MFS_dom"/>
</dbReference>
<dbReference type="InterPro" id="IPR011701">
    <property type="entry name" value="MFS"/>
</dbReference>
<keyword evidence="6 7" id="KW-0472">Membrane</keyword>
<evidence type="ECO:0000313" key="9">
    <source>
        <dbReference type="EMBL" id="GIO52538.1"/>
    </source>
</evidence>
<evidence type="ECO:0000313" key="10">
    <source>
        <dbReference type="Proteomes" id="UP000676601"/>
    </source>
</evidence>
<dbReference type="SUPFAM" id="SSF103473">
    <property type="entry name" value="MFS general substrate transporter"/>
    <property type="match status" value="1"/>
</dbReference>
<feature type="transmembrane region" description="Helical" evidence="7">
    <location>
        <begin position="279"/>
        <end position="299"/>
    </location>
</feature>
<keyword evidence="2" id="KW-0813">Transport</keyword>
<proteinExistence type="predicted"/>
<evidence type="ECO:0000256" key="2">
    <source>
        <dbReference type="ARBA" id="ARBA00022448"/>
    </source>
</evidence>
<evidence type="ECO:0000256" key="3">
    <source>
        <dbReference type="ARBA" id="ARBA00022475"/>
    </source>
</evidence>
<gene>
    <name evidence="9" type="ORF">J21TS7_08560</name>
</gene>
<dbReference type="Gene3D" id="1.20.1250.20">
    <property type="entry name" value="MFS general substrate transporter like domains"/>
    <property type="match status" value="1"/>
</dbReference>
<dbReference type="PANTHER" id="PTHR23513:SF6">
    <property type="entry name" value="MAJOR FACILITATOR SUPERFAMILY ASSOCIATED DOMAIN-CONTAINING PROTEIN"/>
    <property type="match status" value="1"/>
</dbReference>
<keyword evidence="5 7" id="KW-1133">Transmembrane helix</keyword>
<dbReference type="Proteomes" id="UP000676601">
    <property type="component" value="Unassembled WGS sequence"/>
</dbReference>
<dbReference type="PANTHER" id="PTHR23513">
    <property type="entry name" value="INTEGRAL MEMBRANE EFFLUX PROTEIN-RELATED"/>
    <property type="match status" value="1"/>
</dbReference>
<name>A0ABQ4L7G7_9BACL</name>
<dbReference type="RefSeq" id="WP_306433637.1">
    <property type="nucleotide sequence ID" value="NZ_BORU01000001.1"/>
</dbReference>
<accession>A0ABQ4L7G7</accession>
<evidence type="ECO:0000256" key="7">
    <source>
        <dbReference type="SAM" id="Phobius"/>
    </source>
</evidence>
<feature type="transmembrane region" description="Helical" evidence="7">
    <location>
        <begin position="64"/>
        <end position="85"/>
    </location>
</feature>
<protein>
    <submittedName>
        <fullName evidence="9">MFS transporter</fullName>
    </submittedName>
</protein>
<keyword evidence="10" id="KW-1185">Reference proteome</keyword>
<keyword evidence="4 7" id="KW-0812">Transmembrane</keyword>
<organism evidence="9 10">
    <name type="scientific">Paenibacillus cineris</name>
    <dbReference type="NCBI Taxonomy" id="237530"/>
    <lineage>
        <taxon>Bacteria</taxon>
        <taxon>Bacillati</taxon>
        <taxon>Bacillota</taxon>
        <taxon>Bacilli</taxon>
        <taxon>Bacillales</taxon>
        <taxon>Paenibacillaceae</taxon>
        <taxon>Paenibacillus</taxon>
    </lineage>
</organism>
<comment type="caution">
    <text evidence="9">The sequence shown here is derived from an EMBL/GenBank/DDBJ whole genome shotgun (WGS) entry which is preliminary data.</text>
</comment>
<evidence type="ECO:0000259" key="8">
    <source>
        <dbReference type="PROSITE" id="PS50850"/>
    </source>
</evidence>
<evidence type="ECO:0000256" key="6">
    <source>
        <dbReference type="ARBA" id="ARBA00023136"/>
    </source>
</evidence>
<feature type="transmembrane region" description="Helical" evidence="7">
    <location>
        <begin position="395"/>
        <end position="415"/>
    </location>
</feature>
<dbReference type="CDD" id="cd06173">
    <property type="entry name" value="MFS_MefA_like"/>
    <property type="match status" value="1"/>
</dbReference>